<evidence type="ECO:0000256" key="4">
    <source>
        <dbReference type="RuleBase" id="RU003495"/>
    </source>
</evidence>
<sequence>MCQVPSTVWAAGKKTSAKPASARHAKKAVRKPASSALPASEFGPADILEDDGKGLHGQASFYGHGFQGRKTSTGERYDVKQFSAASNRFPLGSLVAVHRVDNDRCAIVKVNDRMHTAHRKRVIDVSHAVAEYLGMLRAGVVLVRVAPLKSKASAPDACQAAFESQEPCATCDKPAPRLPDFQPMGMGGAG</sequence>
<keyword evidence="2 3" id="KW-0961">Cell wall biogenesis/degradation</keyword>
<dbReference type="Pfam" id="PF03330">
    <property type="entry name" value="DPBB_1"/>
    <property type="match status" value="1"/>
</dbReference>
<keyword evidence="8" id="KW-1185">Reference proteome</keyword>
<dbReference type="PANTHER" id="PTHR34183:SF1">
    <property type="entry name" value="ENDOLYTIC PEPTIDOGLYCAN TRANSGLYCOSYLASE RLPA"/>
    <property type="match status" value="1"/>
</dbReference>
<evidence type="ECO:0000256" key="5">
    <source>
        <dbReference type="SAM" id="MobiDB-lite"/>
    </source>
</evidence>
<dbReference type="InterPro" id="IPR009009">
    <property type="entry name" value="RlpA-like_DPBB"/>
</dbReference>
<dbReference type="HAMAP" id="MF_02071">
    <property type="entry name" value="RlpA"/>
    <property type="match status" value="1"/>
</dbReference>
<evidence type="ECO:0000313" key="8">
    <source>
        <dbReference type="Proteomes" id="UP001165384"/>
    </source>
</evidence>
<dbReference type="InterPro" id="IPR012997">
    <property type="entry name" value="RplA"/>
</dbReference>
<dbReference type="EC" id="4.2.2.-" evidence="3"/>
<dbReference type="RefSeq" id="WP_275712420.1">
    <property type="nucleotide sequence ID" value="NZ_JAKLTN010000007.1"/>
</dbReference>
<feature type="region of interest" description="Disordered" evidence="5">
    <location>
        <begin position="1"/>
        <end position="41"/>
    </location>
</feature>
<evidence type="ECO:0000256" key="1">
    <source>
        <dbReference type="ARBA" id="ARBA00023239"/>
    </source>
</evidence>
<protein>
    <recommendedName>
        <fullName evidence="3">Endolytic peptidoglycan transglycosylase RlpA</fullName>
        <ecNumber evidence="3">4.2.2.-</ecNumber>
    </recommendedName>
</protein>
<comment type="similarity">
    <text evidence="3 4">Belongs to the RlpA family.</text>
</comment>
<evidence type="ECO:0000259" key="6">
    <source>
        <dbReference type="Pfam" id="PF03330"/>
    </source>
</evidence>
<dbReference type="Gene3D" id="2.40.40.10">
    <property type="entry name" value="RlpA-like domain"/>
    <property type="match status" value="1"/>
</dbReference>
<evidence type="ECO:0000313" key="7">
    <source>
        <dbReference type="EMBL" id="MCG2578994.1"/>
    </source>
</evidence>
<dbReference type="CDD" id="cd22268">
    <property type="entry name" value="DPBB_RlpA-like"/>
    <property type="match status" value="1"/>
</dbReference>
<gene>
    <name evidence="3" type="primary">rlpA</name>
    <name evidence="7" type="ORF">LZ012_18540</name>
</gene>
<dbReference type="InterPro" id="IPR036908">
    <property type="entry name" value="RlpA-like_sf"/>
</dbReference>
<name>A0ABS9K7D4_9RHOO</name>
<proteinExistence type="inferred from homology"/>
<dbReference type="EMBL" id="JAKLTN010000007">
    <property type="protein sequence ID" value="MCG2578994.1"/>
    <property type="molecule type" value="Genomic_DNA"/>
</dbReference>
<dbReference type="SUPFAM" id="SSF50685">
    <property type="entry name" value="Barwin-like endoglucanases"/>
    <property type="match status" value="1"/>
</dbReference>
<evidence type="ECO:0000256" key="3">
    <source>
        <dbReference type="HAMAP-Rule" id="MF_02071"/>
    </source>
</evidence>
<organism evidence="7 8">
    <name type="scientific">Dechloromonas hankyongensis</name>
    <dbReference type="NCBI Taxonomy" id="2908002"/>
    <lineage>
        <taxon>Bacteria</taxon>
        <taxon>Pseudomonadati</taxon>
        <taxon>Pseudomonadota</taxon>
        <taxon>Betaproteobacteria</taxon>
        <taxon>Rhodocyclales</taxon>
        <taxon>Azonexaceae</taxon>
        <taxon>Dechloromonas</taxon>
    </lineage>
</organism>
<dbReference type="PANTHER" id="PTHR34183">
    <property type="entry name" value="ENDOLYTIC PEPTIDOGLYCAN TRANSGLYCOSYLASE RLPA"/>
    <property type="match status" value="1"/>
</dbReference>
<dbReference type="InterPro" id="IPR034718">
    <property type="entry name" value="RlpA"/>
</dbReference>
<comment type="caution">
    <text evidence="7">The sequence shown here is derived from an EMBL/GenBank/DDBJ whole genome shotgun (WGS) entry which is preliminary data.</text>
</comment>
<dbReference type="Proteomes" id="UP001165384">
    <property type="component" value="Unassembled WGS sequence"/>
</dbReference>
<keyword evidence="1 3" id="KW-0456">Lyase</keyword>
<comment type="function">
    <text evidence="3">Lytic transglycosylase with a strong preference for naked glycan strands that lack stem peptides.</text>
</comment>
<accession>A0ABS9K7D4</accession>
<reference evidence="7" key="1">
    <citation type="submission" date="2022-01" db="EMBL/GenBank/DDBJ databases">
        <authorList>
            <person name="Jo J.-H."/>
            <person name="Im W.-T."/>
        </authorList>
    </citation>
    <scope>NUCLEOTIDE SEQUENCE</scope>
    <source>
        <strain evidence="7">XY25</strain>
    </source>
</reference>
<evidence type="ECO:0000256" key="2">
    <source>
        <dbReference type="ARBA" id="ARBA00023316"/>
    </source>
</evidence>
<feature type="domain" description="RlpA-like protein double-psi beta-barrel" evidence="6">
    <location>
        <begin position="57"/>
        <end position="144"/>
    </location>
</feature>
<dbReference type="NCBIfam" id="TIGR00413">
    <property type="entry name" value="rlpA"/>
    <property type="match status" value="1"/>
</dbReference>
<feature type="compositionally biased region" description="Basic residues" evidence="5">
    <location>
        <begin position="21"/>
        <end position="30"/>
    </location>
</feature>